<dbReference type="Gene3D" id="3.40.50.12780">
    <property type="entry name" value="N-terminal domain of ligase-like"/>
    <property type="match status" value="1"/>
</dbReference>
<dbReference type="PRINTS" id="PR00154">
    <property type="entry name" value="AMPBINDING"/>
</dbReference>
<dbReference type="Proteomes" id="UP000034883">
    <property type="component" value="Chromosome"/>
</dbReference>
<dbReference type="CDD" id="cd05930">
    <property type="entry name" value="A_NRPS"/>
    <property type="match status" value="1"/>
</dbReference>
<accession>A0A0F6YHK6</accession>
<proteinExistence type="predicted"/>
<evidence type="ECO:0000259" key="2">
    <source>
        <dbReference type="Pfam" id="PF13193"/>
    </source>
</evidence>
<feature type="domain" description="AMP-binding enzyme C-terminal" evidence="2">
    <location>
        <begin position="447"/>
        <end position="523"/>
    </location>
</feature>
<dbReference type="AlphaFoldDB" id="A0A0F6YHK6"/>
<dbReference type="PANTHER" id="PTHR45527:SF1">
    <property type="entry name" value="FATTY ACID SYNTHASE"/>
    <property type="match status" value="1"/>
</dbReference>
<dbReference type="STRING" id="927083.DB32_001325"/>
<dbReference type="SUPFAM" id="SSF56801">
    <property type="entry name" value="Acetyl-CoA synthetase-like"/>
    <property type="match status" value="1"/>
</dbReference>
<dbReference type="KEGG" id="samy:DB32_001325"/>
<protein>
    <submittedName>
        <fullName evidence="3">Non-ribosomal peptide synthetase</fullName>
    </submittedName>
</protein>
<dbReference type="InterPro" id="IPR025110">
    <property type="entry name" value="AMP-bd_C"/>
</dbReference>
<dbReference type="InterPro" id="IPR020459">
    <property type="entry name" value="AMP-binding"/>
</dbReference>
<gene>
    <name evidence="3" type="ORF">DB32_001325</name>
</gene>
<evidence type="ECO:0000313" key="4">
    <source>
        <dbReference type="Proteomes" id="UP000034883"/>
    </source>
</evidence>
<dbReference type="NCBIfam" id="TIGR01733">
    <property type="entry name" value="AA-adenyl-dom"/>
    <property type="match status" value="1"/>
</dbReference>
<keyword evidence="4" id="KW-1185">Reference proteome</keyword>
<dbReference type="InterPro" id="IPR020845">
    <property type="entry name" value="AMP-binding_CS"/>
</dbReference>
<evidence type="ECO:0000259" key="1">
    <source>
        <dbReference type="Pfam" id="PF00501"/>
    </source>
</evidence>
<dbReference type="GO" id="GO:0005737">
    <property type="term" value="C:cytoplasm"/>
    <property type="evidence" value="ECO:0007669"/>
    <property type="project" value="TreeGrafter"/>
</dbReference>
<name>A0A0F6YHK6_9BACT</name>
<organism evidence="3 4">
    <name type="scientific">Sandaracinus amylolyticus</name>
    <dbReference type="NCBI Taxonomy" id="927083"/>
    <lineage>
        <taxon>Bacteria</taxon>
        <taxon>Pseudomonadati</taxon>
        <taxon>Myxococcota</taxon>
        <taxon>Polyangia</taxon>
        <taxon>Polyangiales</taxon>
        <taxon>Sandaracinaceae</taxon>
        <taxon>Sandaracinus</taxon>
    </lineage>
</organism>
<dbReference type="InterPro" id="IPR042099">
    <property type="entry name" value="ANL_N_sf"/>
</dbReference>
<dbReference type="PANTHER" id="PTHR45527">
    <property type="entry name" value="NONRIBOSOMAL PEPTIDE SYNTHETASE"/>
    <property type="match status" value="1"/>
</dbReference>
<dbReference type="InterPro" id="IPR010071">
    <property type="entry name" value="AA_adenyl_dom"/>
</dbReference>
<feature type="domain" description="AMP-dependent synthetase/ligase" evidence="1">
    <location>
        <begin position="12"/>
        <end position="388"/>
    </location>
</feature>
<sequence length="541" mass="58263">MTTMTFLLHAMLERTAAERPDHPAIREGQVATDYRTLARWSAAIAGTLRALGVKRGDRVGIHTKKTTRTLAAVFGVLRAGAAYVPLDPGAPPARVAYAIENAGIRVLVTSRARLEELGANGHLRGIEAIVVVDESAPVAAQRTARGGPRLVGWDAAIADPDRASALVGVDTDLAYILYTSGSTGVPKGVAIDHRASTCFVSWAARRFELTHADRVTSHAPLHFDLSTFDVFSSVAAGATIVIVPEGTSTFPVRFAELLERERISVTYLVPSALSMMSEHGELSKRDLGALRAVLFAGEVFAPKYLRAWLDHAPKARFYNLYGPTETNVCTYHEVDREDARTRDKPVSIGGPIENVDTFVIDEDGAHVTTPGAIGELWVRGACLARGYFGDAEKTARAFVPSPLHQGVLELAYRTGDRVRIEAGGTYEFLGRNDHLVKTRGYRVELGEIETTLGSHPAVSHAAAVPVPDALVGHLIRAFVVLADGVAAPSPGDLEQFCAERLPRYMLPESIDIVAELPLTSSGKTDRRALLESVAAREEAAE</sequence>
<dbReference type="GO" id="GO:0031177">
    <property type="term" value="F:phosphopantetheine binding"/>
    <property type="evidence" value="ECO:0007669"/>
    <property type="project" value="TreeGrafter"/>
</dbReference>
<dbReference type="InterPro" id="IPR045851">
    <property type="entry name" value="AMP-bd_C_sf"/>
</dbReference>
<dbReference type="Gene3D" id="3.30.300.30">
    <property type="match status" value="1"/>
</dbReference>
<dbReference type="Pfam" id="PF00501">
    <property type="entry name" value="AMP-binding"/>
    <property type="match status" value="1"/>
</dbReference>
<dbReference type="InterPro" id="IPR000873">
    <property type="entry name" value="AMP-dep_synth/lig_dom"/>
</dbReference>
<dbReference type="Pfam" id="PF13193">
    <property type="entry name" value="AMP-binding_C"/>
    <property type="match status" value="1"/>
</dbReference>
<dbReference type="EMBL" id="CP011125">
    <property type="protein sequence ID" value="AKF04176.1"/>
    <property type="molecule type" value="Genomic_DNA"/>
</dbReference>
<evidence type="ECO:0000313" key="3">
    <source>
        <dbReference type="EMBL" id="AKF04176.1"/>
    </source>
</evidence>
<dbReference type="GO" id="GO:0044550">
    <property type="term" value="P:secondary metabolite biosynthetic process"/>
    <property type="evidence" value="ECO:0007669"/>
    <property type="project" value="TreeGrafter"/>
</dbReference>
<dbReference type="GO" id="GO:0043041">
    <property type="term" value="P:amino acid activation for nonribosomal peptide biosynthetic process"/>
    <property type="evidence" value="ECO:0007669"/>
    <property type="project" value="TreeGrafter"/>
</dbReference>
<reference evidence="3 4" key="1">
    <citation type="submission" date="2015-03" db="EMBL/GenBank/DDBJ databases">
        <title>Genome assembly of Sandaracinus amylolyticus DSM 53668.</title>
        <authorList>
            <person name="Sharma G."/>
            <person name="Subramanian S."/>
        </authorList>
    </citation>
    <scope>NUCLEOTIDE SEQUENCE [LARGE SCALE GENOMIC DNA]</scope>
    <source>
        <strain evidence="3 4">DSM 53668</strain>
    </source>
</reference>
<dbReference type="PROSITE" id="PS00455">
    <property type="entry name" value="AMP_BINDING"/>
    <property type="match status" value="1"/>
</dbReference>